<dbReference type="Gene3D" id="2.60.120.10">
    <property type="entry name" value="Jelly Rolls"/>
    <property type="match status" value="1"/>
</dbReference>
<dbReference type="Gene3D" id="1.10.10.1320">
    <property type="entry name" value="Anti-sigma factor, zinc-finger domain"/>
    <property type="match status" value="1"/>
</dbReference>
<feature type="domain" description="ChrR-like cupin" evidence="1">
    <location>
        <begin position="116"/>
        <end position="208"/>
    </location>
</feature>
<dbReference type="InterPro" id="IPR025979">
    <property type="entry name" value="ChrR-like_cupin_dom"/>
</dbReference>
<gene>
    <name evidence="2" type="ORF">SAE02_68800</name>
</gene>
<comment type="caution">
    <text evidence="2">The sequence shown here is derived from an EMBL/GenBank/DDBJ whole genome shotgun (WGS) entry which is preliminary data.</text>
</comment>
<dbReference type="InterPro" id="IPR011051">
    <property type="entry name" value="RmlC_Cupin_sf"/>
</dbReference>
<dbReference type="SUPFAM" id="SSF51182">
    <property type="entry name" value="RmlC-like cupins"/>
    <property type="match status" value="1"/>
</dbReference>
<dbReference type="Proteomes" id="UP000321523">
    <property type="component" value="Unassembled WGS sequence"/>
</dbReference>
<evidence type="ECO:0000313" key="3">
    <source>
        <dbReference type="Proteomes" id="UP000321523"/>
    </source>
</evidence>
<dbReference type="OrthoDB" id="2988517at2"/>
<dbReference type="Pfam" id="PF12973">
    <property type="entry name" value="Cupin_7"/>
    <property type="match status" value="1"/>
</dbReference>
<proteinExistence type="predicted"/>
<accession>A0A512E1Z1</accession>
<keyword evidence="3" id="KW-1185">Reference proteome</keyword>
<organism evidence="2 3">
    <name type="scientific">Skermanella aerolata</name>
    <dbReference type="NCBI Taxonomy" id="393310"/>
    <lineage>
        <taxon>Bacteria</taxon>
        <taxon>Pseudomonadati</taxon>
        <taxon>Pseudomonadota</taxon>
        <taxon>Alphaproteobacteria</taxon>
        <taxon>Rhodospirillales</taxon>
        <taxon>Azospirillaceae</taxon>
        <taxon>Skermanella</taxon>
    </lineage>
</organism>
<dbReference type="RefSeq" id="WP_052832570.1">
    <property type="nucleotide sequence ID" value="NZ_BJYZ01000049.1"/>
</dbReference>
<protein>
    <submittedName>
        <fullName evidence="2">Transcriptional regulator</fullName>
    </submittedName>
</protein>
<dbReference type="InterPro" id="IPR041916">
    <property type="entry name" value="Anti_sigma_zinc_sf"/>
</dbReference>
<dbReference type="AlphaFoldDB" id="A0A512E1Z1"/>
<evidence type="ECO:0000313" key="2">
    <source>
        <dbReference type="EMBL" id="GEO42732.1"/>
    </source>
</evidence>
<name>A0A512E1Z1_9PROT</name>
<dbReference type="EMBL" id="BJYZ01000049">
    <property type="protein sequence ID" value="GEO42732.1"/>
    <property type="molecule type" value="Genomic_DNA"/>
</dbReference>
<evidence type="ECO:0000259" key="1">
    <source>
        <dbReference type="Pfam" id="PF12973"/>
    </source>
</evidence>
<dbReference type="InterPro" id="IPR014710">
    <property type="entry name" value="RmlC-like_jellyroll"/>
</dbReference>
<reference evidence="2 3" key="1">
    <citation type="submission" date="2019-07" db="EMBL/GenBank/DDBJ databases">
        <title>Whole genome shotgun sequence of Skermanella aerolata NBRC 106429.</title>
        <authorList>
            <person name="Hosoyama A."/>
            <person name="Uohara A."/>
            <person name="Ohji S."/>
            <person name="Ichikawa N."/>
        </authorList>
    </citation>
    <scope>NUCLEOTIDE SEQUENCE [LARGE SCALE GENOMIC DNA]</scope>
    <source>
        <strain evidence="2 3">NBRC 106429</strain>
    </source>
</reference>
<sequence length="221" mass="23119">MTLPRHHPPETLLLEYATGVLREAQALAVATHLAYCPDCRRQAALLDELGGVLLEALPPEPLPPHALATAVAQLDEAAARSLVHVPDPGNTRECPLGGLVVPEPLRGYLARLPHSSAWVGISDGVLALHMALGRAPVVAEILKMAPGSALPVHRHSDQELILTLQGEFSEEAGPHSAQGGCYGVGDLGEFEGGSTHTVVAGKDGCVCYRVLAGPVERLGSD</sequence>